<proteinExistence type="predicted"/>
<accession>A0AAV4QXY8</accession>
<protein>
    <submittedName>
        <fullName evidence="2">Uncharacterized protein</fullName>
    </submittedName>
</protein>
<name>A0AAV4QXY8_CAEEX</name>
<organism evidence="2 3">
    <name type="scientific">Caerostris extrusa</name>
    <name type="common">Bark spider</name>
    <name type="synonym">Caerostris bankana</name>
    <dbReference type="NCBI Taxonomy" id="172846"/>
    <lineage>
        <taxon>Eukaryota</taxon>
        <taxon>Metazoa</taxon>
        <taxon>Ecdysozoa</taxon>
        <taxon>Arthropoda</taxon>
        <taxon>Chelicerata</taxon>
        <taxon>Arachnida</taxon>
        <taxon>Araneae</taxon>
        <taxon>Araneomorphae</taxon>
        <taxon>Entelegynae</taxon>
        <taxon>Araneoidea</taxon>
        <taxon>Araneidae</taxon>
        <taxon>Caerostris</taxon>
    </lineage>
</organism>
<dbReference type="AlphaFoldDB" id="A0AAV4QXY8"/>
<reference evidence="2 3" key="1">
    <citation type="submission" date="2021-06" db="EMBL/GenBank/DDBJ databases">
        <title>Caerostris extrusa draft genome.</title>
        <authorList>
            <person name="Kono N."/>
            <person name="Arakawa K."/>
        </authorList>
    </citation>
    <scope>NUCLEOTIDE SEQUENCE [LARGE SCALE GENOMIC DNA]</scope>
</reference>
<evidence type="ECO:0000256" key="1">
    <source>
        <dbReference type="SAM" id="MobiDB-lite"/>
    </source>
</evidence>
<feature type="region of interest" description="Disordered" evidence="1">
    <location>
        <begin position="84"/>
        <end position="128"/>
    </location>
</feature>
<gene>
    <name evidence="2" type="ORF">CEXT_65671</name>
</gene>
<comment type="caution">
    <text evidence="2">The sequence shown here is derived from an EMBL/GenBank/DDBJ whole genome shotgun (WGS) entry which is preliminary data.</text>
</comment>
<dbReference type="Proteomes" id="UP001054945">
    <property type="component" value="Unassembled WGS sequence"/>
</dbReference>
<evidence type="ECO:0000313" key="2">
    <source>
        <dbReference type="EMBL" id="GIY14355.1"/>
    </source>
</evidence>
<keyword evidence="3" id="KW-1185">Reference proteome</keyword>
<dbReference type="EMBL" id="BPLR01007070">
    <property type="protein sequence ID" value="GIY14355.1"/>
    <property type="molecule type" value="Genomic_DNA"/>
</dbReference>
<feature type="compositionally biased region" description="Polar residues" evidence="1">
    <location>
        <begin position="89"/>
        <end position="102"/>
    </location>
</feature>
<sequence length="128" mass="14318">MFTCKPGSRTKWGEPCTTLSRKRVPHLGKCRELRSTQFSTHYFNDGAPYCRGALLFPFLLPITRKRNNKSFSCKSIVLTDTHYSKHLTHSSPPGSPANTGSSTKRENPAPLSPGKGFPHLAKCRERKS</sequence>
<evidence type="ECO:0000313" key="3">
    <source>
        <dbReference type="Proteomes" id="UP001054945"/>
    </source>
</evidence>